<name>A0A5R8LX59_LACZE</name>
<dbReference type="EMBL" id="VBWO01000001">
    <property type="protein sequence ID" value="TLF41876.1"/>
    <property type="molecule type" value="Genomic_DNA"/>
</dbReference>
<dbReference type="AlphaFoldDB" id="A0A5R8LX59"/>
<proteinExistence type="predicted"/>
<comment type="caution">
    <text evidence="1">The sequence shown here is derived from an EMBL/GenBank/DDBJ whole genome shotgun (WGS) entry which is preliminary data.</text>
</comment>
<accession>A0A5R8LX59</accession>
<evidence type="ECO:0000313" key="1">
    <source>
        <dbReference type="EMBL" id="TLF41876.1"/>
    </source>
</evidence>
<organism evidence="1 2">
    <name type="scientific">Lacticaseibacillus zeae</name>
    <name type="common">Lactobacillus zeae</name>
    <dbReference type="NCBI Taxonomy" id="57037"/>
    <lineage>
        <taxon>Bacteria</taxon>
        <taxon>Bacillati</taxon>
        <taxon>Bacillota</taxon>
        <taxon>Bacilli</taxon>
        <taxon>Lactobacillales</taxon>
        <taxon>Lactobacillaceae</taxon>
        <taxon>Lacticaseibacillus</taxon>
    </lineage>
</organism>
<dbReference type="RefSeq" id="WP_138130174.1">
    <property type="nucleotide sequence ID" value="NZ_VBWO01000001.1"/>
</dbReference>
<evidence type="ECO:0000313" key="2">
    <source>
        <dbReference type="Proteomes" id="UP000309885"/>
    </source>
</evidence>
<dbReference type="Proteomes" id="UP000309885">
    <property type="component" value="Unassembled WGS sequence"/>
</dbReference>
<reference evidence="1 2" key="1">
    <citation type="submission" date="2019-05" db="EMBL/GenBank/DDBJ databases">
        <title>Genome-based reclassification of Lactobacillus casei as Lactobacillus casei subsp. casei. subsp.nov., description of Lactobacillus casei subsp. zeae subsp. nov., and emended description of Lactobacillus casei.</title>
        <authorList>
            <person name="Huang C.-H."/>
        </authorList>
    </citation>
    <scope>NUCLEOTIDE SEQUENCE [LARGE SCALE GENOMIC DNA]</scope>
    <source>
        <strain evidence="1 2">CRBIP24.44</strain>
    </source>
</reference>
<gene>
    <name evidence="1" type="ORF">FEI15_01305</name>
</gene>
<sequence length="165" mass="18286">MIPIGKEQALHYRNVVSRYCQSDLAGLVDCFNEAMATVSAKYTPAGGFFYAIISDMRKTDHMLAQVFIPIVEDAAPDLPAEYRFQSYFQLLDLVAARALGKTQADFQAPLGALINYCVDEALTPVTPPFFRTVVLDGKPYTDIYFGVVPDGYGKDMMVPLHSTDE</sequence>
<protein>
    <submittedName>
        <fullName evidence="1">DUF5085 domain-containing protein</fullName>
    </submittedName>
</protein>